<gene>
    <name evidence="15" type="ORF">C4900_04665</name>
</gene>
<dbReference type="InterPro" id="IPR013656">
    <property type="entry name" value="PAS_4"/>
</dbReference>
<evidence type="ECO:0000256" key="5">
    <source>
        <dbReference type="ARBA" id="ARBA00022741"/>
    </source>
</evidence>
<dbReference type="PROSITE" id="PS50112">
    <property type="entry name" value="PAS"/>
    <property type="match status" value="2"/>
</dbReference>
<keyword evidence="7" id="KW-0067">ATP-binding</keyword>
<dbReference type="InterPro" id="IPR003594">
    <property type="entry name" value="HATPase_dom"/>
</dbReference>
<dbReference type="InterPro" id="IPR004358">
    <property type="entry name" value="Sig_transdc_His_kin-like_C"/>
</dbReference>
<dbReference type="EMBL" id="PSYR01000001">
    <property type="protein sequence ID" value="RCN59038.1"/>
    <property type="molecule type" value="Genomic_DNA"/>
</dbReference>
<dbReference type="GO" id="GO:0006355">
    <property type="term" value="P:regulation of DNA-templated transcription"/>
    <property type="evidence" value="ECO:0007669"/>
    <property type="project" value="InterPro"/>
</dbReference>
<dbReference type="PANTHER" id="PTHR43065">
    <property type="entry name" value="SENSOR HISTIDINE KINASE"/>
    <property type="match status" value="1"/>
</dbReference>
<dbReference type="InterPro" id="IPR000700">
    <property type="entry name" value="PAS-assoc_C"/>
</dbReference>
<feature type="modified residue" description="4-aspartylphosphate" evidence="9">
    <location>
        <position position="1007"/>
    </location>
</feature>
<dbReference type="InterPro" id="IPR000014">
    <property type="entry name" value="PAS"/>
</dbReference>
<dbReference type="Gene3D" id="3.30.450.20">
    <property type="entry name" value="PAS domain"/>
    <property type="match status" value="3"/>
</dbReference>
<dbReference type="SUPFAM" id="SSF52172">
    <property type="entry name" value="CheY-like"/>
    <property type="match status" value="1"/>
</dbReference>
<dbReference type="InterPro" id="IPR003661">
    <property type="entry name" value="HisK_dim/P_dom"/>
</dbReference>
<organism evidence="15 16">
    <name type="scientific">Acidiferrobacter thiooxydans</name>
    <dbReference type="NCBI Taxonomy" id="163359"/>
    <lineage>
        <taxon>Bacteria</taxon>
        <taxon>Pseudomonadati</taxon>
        <taxon>Pseudomonadota</taxon>
        <taxon>Gammaproteobacteria</taxon>
        <taxon>Acidiferrobacterales</taxon>
        <taxon>Acidiferrobacteraceae</taxon>
        <taxon>Acidiferrobacter</taxon>
    </lineage>
</organism>
<evidence type="ECO:0000256" key="10">
    <source>
        <dbReference type="SAM" id="Coils"/>
    </source>
</evidence>
<evidence type="ECO:0000256" key="4">
    <source>
        <dbReference type="ARBA" id="ARBA00022679"/>
    </source>
</evidence>
<keyword evidence="16" id="KW-1185">Reference proteome</keyword>
<dbReference type="InterPro" id="IPR036097">
    <property type="entry name" value="HisK_dim/P_sf"/>
</dbReference>
<dbReference type="SMART" id="SM00091">
    <property type="entry name" value="PAS"/>
    <property type="match status" value="3"/>
</dbReference>
<dbReference type="Pfam" id="PF13185">
    <property type="entry name" value="GAF_2"/>
    <property type="match status" value="1"/>
</dbReference>
<keyword evidence="10" id="KW-0175">Coiled coil</keyword>
<dbReference type="Gene3D" id="3.40.50.2300">
    <property type="match status" value="1"/>
</dbReference>
<dbReference type="GO" id="GO:0005524">
    <property type="term" value="F:ATP binding"/>
    <property type="evidence" value="ECO:0007669"/>
    <property type="project" value="UniProtKB-KW"/>
</dbReference>
<dbReference type="InterPro" id="IPR001789">
    <property type="entry name" value="Sig_transdc_resp-reg_receiver"/>
</dbReference>
<dbReference type="InterPro" id="IPR035965">
    <property type="entry name" value="PAS-like_dom_sf"/>
</dbReference>
<feature type="domain" description="PAC" evidence="14">
    <location>
        <begin position="654"/>
        <end position="707"/>
    </location>
</feature>
<comment type="catalytic activity">
    <reaction evidence="1">
        <text>ATP + protein L-histidine = ADP + protein N-phospho-L-histidine.</text>
        <dbReference type="EC" id="2.7.13.3"/>
    </reaction>
</comment>
<dbReference type="InterPro" id="IPR029016">
    <property type="entry name" value="GAF-like_dom_sf"/>
</dbReference>
<feature type="domain" description="Histidine kinase" evidence="11">
    <location>
        <begin position="720"/>
        <end position="936"/>
    </location>
</feature>
<dbReference type="GO" id="GO:0000155">
    <property type="term" value="F:phosphorelay sensor kinase activity"/>
    <property type="evidence" value="ECO:0007669"/>
    <property type="project" value="InterPro"/>
</dbReference>
<dbReference type="PROSITE" id="PS50113">
    <property type="entry name" value="PAC"/>
    <property type="match status" value="2"/>
</dbReference>
<dbReference type="SUPFAM" id="SSF55781">
    <property type="entry name" value="GAF domain-like"/>
    <property type="match status" value="1"/>
</dbReference>
<dbReference type="Pfam" id="PF08447">
    <property type="entry name" value="PAS_3"/>
    <property type="match status" value="1"/>
</dbReference>
<dbReference type="SUPFAM" id="SSF55785">
    <property type="entry name" value="PYP-like sensor domain (PAS domain)"/>
    <property type="match status" value="3"/>
</dbReference>
<evidence type="ECO:0000259" key="13">
    <source>
        <dbReference type="PROSITE" id="PS50112"/>
    </source>
</evidence>
<comment type="caution">
    <text evidence="15">The sequence shown here is derived from an EMBL/GenBank/DDBJ whole genome shotgun (WGS) entry which is preliminary data.</text>
</comment>
<evidence type="ECO:0000256" key="1">
    <source>
        <dbReference type="ARBA" id="ARBA00000085"/>
    </source>
</evidence>
<dbReference type="RefSeq" id="WP_114282414.1">
    <property type="nucleotide sequence ID" value="NZ_CP080624.1"/>
</dbReference>
<evidence type="ECO:0000313" key="15">
    <source>
        <dbReference type="EMBL" id="RCN59038.1"/>
    </source>
</evidence>
<dbReference type="InterPro" id="IPR013655">
    <property type="entry name" value="PAS_fold_3"/>
</dbReference>
<evidence type="ECO:0000259" key="11">
    <source>
        <dbReference type="PROSITE" id="PS50109"/>
    </source>
</evidence>
<dbReference type="Pfam" id="PF02518">
    <property type="entry name" value="HATPase_c"/>
    <property type="match status" value="1"/>
</dbReference>
<evidence type="ECO:0000259" key="14">
    <source>
        <dbReference type="PROSITE" id="PS50113"/>
    </source>
</evidence>
<dbReference type="InterPro" id="IPR036890">
    <property type="entry name" value="HATPase_C_sf"/>
</dbReference>
<dbReference type="PANTHER" id="PTHR43065:SF42">
    <property type="entry name" value="TWO-COMPONENT SENSOR PPRA"/>
    <property type="match status" value="1"/>
</dbReference>
<evidence type="ECO:0000256" key="2">
    <source>
        <dbReference type="ARBA" id="ARBA00012438"/>
    </source>
</evidence>
<dbReference type="InterPro" id="IPR003018">
    <property type="entry name" value="GAF"/>
</dbReference>
<dbReference type="SMART" id="SM00065">
    <property type="entry name" value="GAF"/>
    <property type="match status" value="1"/>
</dbReference>
<dbReference type="SUPFAM" id="SSF55874">
    <property type="entry name" value="ATPase domain of HSP90 chaperone/DNA topoisomerase II/histidine kinase"/>
    <property type="match status" value="1"/>
</dbReference>
<dbReference type="OrthoDB" id="2521613at2"/>
<evidence type="ECO:0000256" key="8">
    <source>
        <dbReference type="ARBA" id="ARBA00023012"/>
    </source>
</evidence>
<evidence type="ECO:0000256" key="6">
    <source>
        <dbReference type="ARBA" id="ARBA00022777"/>
    </source>
</evidence>
<feature type="coiled-coil region" evidence="10">
    <location>
        <begin position="427"/>
        <end position="454"/>
    </location>
</feature>
<evidence type="ECO:0000256" key="7">
    <source>
        <dbReference type="ARBA" id="ARBA00022840"/>
    </source>
</evidence>
<evidence type="ECO:0000256" key="3">
    <source>
        <dbReference type="ARBA" id="ARBA00022553"/>
    </source>
</evidence>
<protein>
    <recommendedName>
        <fullName evidence="2">histidine kinase</fullName>
        <ecNumber evidence="2">2.7.13.3</ecNumber>
    </recommendedName>
</protein>
<dbReference type="Gene3D" id="1.10.287.130">
    <property type="match status" value="1"/>
</dbReference>
<dbReference type="InterPro" id="IPR011006">
    <property type="entry name" value="CheY-like_superfamily"/>
</dbReference>
<dbReference type="Gene3D" id="3.30.565.10">
    <property type="entry name" value="Histidine kinase-like ATPase, C-terminal domain"/>
    <property type="match status" value="1"/>
</dbReference>
<dbReference type="InterPro" id="IPR005467">
    <property type="entry name" value="His_kinase_dom"/>
</dbReference>
<dbReference type="SMART" id="SM00086">
    <property type="entry name" value="PAC"/>
    <property type="match status" value="2"/>
</dbReference>
<dbReference type="InterPro" id="IPR001610">
    <property type="entry name" value="PAC"/>
</dbReference>
<reference evidence="15 16" key="1">
    <citation type="submission" date="2018-02" db="EMBL/GenBank/DDBJ databases">
        <title>Insights into the biology of acidophilic members of the Acidiferrobacteraceae family derived from comparative genomic analyses.</title>
        <authorList>
            <person name="Issotta F."/>
            <person name="Thyssen C."/>
            <person name="Mena C."/>
            <person name="Moya A."/>
            <person name="Bellenberg S."/>
            <person name="Sproer C."/>
            <person name="Covarrubias P.C."/>
            <person name="Sand W."/>
            <person name="Quatrini R."/>
            <person name="Vera M."/>
        </authorList>
    </citation>
    <scope>NUCLEOTIDE SEQUENCE [LARGE SCALE GENOMIC DNA]</scope>
    <source>
        <strain evidence="16">m-1</strain>
    </source>
</reference>
<dbReference type="CDD" id="cd00082">
    <property type="entry name" value="HisKA"/>
    <property type="match status" value="1"/>
</dbReference>
<name>A0A368HKQ0_9GAMM</name>
<dbReference type="PROSITE" id="PS50110">
    <property type="entry name" value="RESPONSE_REGULATORY"/>
    <property type="match status" value="1"/>
</dbReference>
<keyword evidence="5" id="KW-0547">Nucleotide-binding</keyword>
<keyword evidence="4" id="KW-0808">Transferase</keyword>
<keyword evidence="3 9" id="KW-0597">Phosphoprotein</keyword>
<dbReference type="CDD" id="cd00075">
    <property type="entry name" value="HATPase"/>
    <property type="match status" value="1"/>
</dbReference>
<evidence type="ECO:0000256" key="9">
    <source>
        <dbReference type="PROSITE-ProRule" id="PRU00169"/>
    </source>
</evidence>
<feature type="domain" description="PAC" evidence="14">
    <location>
        <begin position="524"/>
        <end position="576"/>
    </location>
</feature>
<dbReference type="SMART" id="SM00448">
    <property type="entry name" value="REC"/>
    <property type="match status" value="1"/>
</dbReference>
<feature type="domain" description="PAS" evidence="13">
    <location>
        <begin position="577"/>
        <end position="622"/>
    </location>
</feature>
<keyword evidence="6" id="KW-0418">Kinase</keyword>
<dbReference type="PROSITE" id="PS50109">
    <property type="entry name" value="HIS_KIN"/>
    <property type="match status" value="1"/>
</dbReference>
<accession>A0A368HKQ0</accession>
<proteinExistence type="predicted"/>
<evidence type="ECO:0000313" key="16">
    <source>
        <dbReference type="Proteomes" id="UP000253250"/>
    </source>
</evidence>
<dbReference type="AlphaFoldDB" id="A0A368HKQ0"/>
<dbReference type="Pfam" id="PF00989">
    <property type="entry name" value="PAS"/>
    <property type="match status" value="1"/>
</dbReference>
<sequence length="1081" mass="117191">MSHTILVVDAPGGACFERVVSTVKRASPASFHVGTAEEVVRRVAAHDGPAVVIVTSDTPAPLAVAEQVYGAAPLTYVLFVADDAGAATLVSGLRDSAVSQGARWAISPPDDDRIVELLAGALGASRRLKTTALGGEPGREVDVISAAAGRLAHMVWSAAADGTIDYYNAEWERVLGLAVADLKRHGWIAFSHDADRPRARLAWEQAISTGGHFQIEARLRAGGGQWSWCRLEARQRGEGQDAGRWYGDCVLLRAPQSLENSWRFLSEVARRITESLDYESTLSSLAQAVVPTFADWCAVDVVNDAGGLERASLSHTNPDLVRAIVSRRPDVEVSRWTALDVVRTGEPQLITDIDQGMIDAIVKDPQARAFFASLKLRSLIRLPLKARGRTVGVITFVLSGPGARRYTQEDLPLATEIAQQGAIAVENARLYRKAREEIEERRHAEEALATSEARYRSLIEASAQIVWSLDAEGRARDDLPGWRAFTGQSPKDVVGYGWMEALHPRDRESLRARFPCFGPEPQAIVLQADLASAEGGYRSVILRIVPLFDKDGCCREWIAAGIDITREKTANELLAREKEQLAVTLNSLGEAVVTMDTSGHITLFNHVAQTLTGWPQREALGKPVDEVVPLHDMGSGQRLLDIVGGVLRQDEQPRLGERRLLRARDGSERLVVYTAARIRDPAGQSVGAVAVFRDITAHQRLEEDALKAQKLESVGVLAGGIAHDFNNILTAVIGNITLAKMLVPGVDRVNHALSEAEKAAWRARGLTQQLLTFARGGAPVKREGSLAVLLRETVPFALAGSKAKCHVVVADDLWTVAFDPGQLSQAISNLVINAAQAMPSGGIIHIEARNAETAGEDPQVLPPGPHVRILVADTGNGIPKAHLTKIFDPYFTTREGHSGLGLATTYSIIRRHGGVIRVESEEGRGTQFEVYLPAQAAPTAPAKPVPRQRQRDRILILDDEPALLTLLAALLDYLGYETSAAQDGAQAVADYAQALREGRPFAAVILDLTVPAGVGGEECLRRLRSLDPDVRAIVSSGYCHDPIMADFARFGFRAAITKPYQLHELEQTIRGVLVENGEHLR</sequence>
<dbReference type="CDD" id="cd00130">
    <property type="entry name" value="PAS"/>
    <property type="match status" value="3"/>
</dbReference>
<feature type="domain" description="Response regulatory" evidence="12">
    <location>
        <begin position="953"/>
        <end position="1073"/>
    </location>
</feature>
<dbReference type="InterPro" id="IPR013767">
    <property type="entry name" value="PAS_fold"/>
</dbReference>
<dbReference type="Proteomes" id="UP000253250">
    <property type="component" value="Unassembled WGS sequence"/>
</dbReference>
<keyword evidence="8" id="KW-0902">Two-component regulatory system</keyword>
<dbReference type="SMART" id="SM00388">
    <property type="entry name" value="HisKA"/>
    <property type="match status" value="1"/>
</dbReference>
<dbReference type="Pfam" id="PF08448">
    <property type="entry name" value="PAS_4"/>
    <property type="match status" value="1"/>
</dbReference>
<dbReference type="SMART" id="SM00387">
    <property type="entry name" value="HATPase_c"/>
    <property type="match status" value="1"/>
</dbReference>
<dbReference type="SUPFAM" id="SSF47384">
    <property type="entry name" value="Homodimeric domain of signal transducing histidine kinase"/>
    <property type="match status" value="1"/>
</dbReference>
<dbReference type="NCBIfam" id="TIGR00229">
    <property type="entry name" value="sensory_box"/>
    <property type="match status" value="2"/>
</dbReference>
<dbReference type="Gene3D" id="3.30.450.40">
    <property type="match status" value="1"/>
</dbReference>
<feature type="domain" description="PAS" evidence="13">
    <location>
        <begin position="451"/>
        <end position="511"/>
    </location>
</feature>
<dbReference type="Pfam" id="PF00072">
    <property type="entry name" value="Response_reg"/>
    <property type="match status" value="1"/>
</dbReference>
<dbReference type="PRINTS" id="PR00344">
    <property type="entry name" value="BCTRLSENSOR"/>
</dbReference>
<dbReference type="EC" id="2.7.13.3" evidence="2"/>
<evidence type="ECO:0000259" key="12">
    <source>
        <dbReference type="PROSITE" id="PS50110"/>
    </source>
</evidence>